<keyword evidence="2" id="KW-1185">Reference proteome</keyword>
<reference evidence="2" key="1">
    <citation type="submission" date="2016-11" db="EMBL/GenBank/DDBJ databases">
        <authorList>
            <person name="Varghese N."/>
            <person name="Submissions S."/>
        </authorList>
    </citation>
    <scope>NUCLEOTIDE SEQUENCE [LARGE SCALE GENOMIC DNA]</scope>
    <source>
        <strain evidence="2">DSM 22623</strain>
    </source>
</reference>
<dbReference type="OrthoDB" id="832379at2"/>
<evidence type="ECO:0008006" key="3">
    <source>
        <dbReference type="Google" id="ProtNLM"/>
    </source>
</evidence>
<sequence>MTTKAKTILLFLPSIVFTILVSCRNESDLLVEANPNQIIEANSKVADLMSKVSANDGSIDNIIDNSTCFTVKLPLTVIANGSEQIINSEEDFQIIEDIFSGSSDDTDTLEIIYPITIIFSDYTEQVITNNSELESVTTTCTSDDTNIECVDFKYPFEISYFDSENEIAQILTMNNDRELFGFLEDLKEGDVANISFPITIVFTNDTEITIDGTDELEEVIEDSLEDCDEDDSTIDDFSTTITQGTWEVQKYKDNESNETQNYKDFVFTFLADGSISIEDSSTGEVFDGTWSVVTRADGGLNAILDFGSTPPLDKLGNNWNVKKVQDTRIMLDERTGPGVSKDELFFQQIR</sequence>
<dbReference type="STRING" id="570521.SAMN04488508_11087"/>
<proteinExistence type="predicted"/>
<organism evidence="1 2">
    <name type="scientific">Aquimarina spongiae</name>
    <dbReference type="NCBI Taxonomy" id="570521"/>
    <lineage>
        <taxon>Bacteria</taxon>
        <taxon>Pseudomonadati</taxon>
        <taxon>Bacteroidota</taxon>
        <taxon>Flavobacteriia</taxon>
        <taxon>Flavobacteriales</taxon>
        <taxon>Flavobacteriaceae</taxon>
        <taxon>Aquimarina</taxon>
    </lineage>
</organism>
<dbReference type="AlphaFoldDB" id="A0A1M6K5I8"/>
<dbReference type="PROSITE" id="PS51257">
    <property type="entry name" value="PROKAR_LIPOPROTEIN"/>
    <property type="match status" value="1"/>
</dbReference>
<accession>A0A1M6K5I8</accession>
<name>A0A1M6K5I8_9FLAO</name>
<gene>
    <name evidence="1" type="ORF">SAMN04488508_11087</name>
</gene>
<dbReference type="EMBL" id="FQYP01000010">
    <property type="protein sequence ID" value="SHJ54238.1"/>
    <property type="molecule type" value="Genomic_DNA"/>
</dbReference>
<evidence type="ECO:0000313" key="1">
    <source>
        <dbReference type="EMBL" id="SHJ54238.1"/>
    </source>
</evidence>
<dbReference type="Proteomes" id="UP000184432">
    <property type="component" value="Unassembled WGS sequence"/>
</dbReference>
<protein>
    <recommendedName>
        <fullName evidence="3">Lipocalin-like domain-containing protein</fullName>
    </recommendedName>
</protein>
<evidence type="ECO:0000313" key="2">
    <source>
        <dbReference type="Proteomes" id="UP000184432"/>
    </source>
</evidence>
<dbReference type="RefSeq" id="WP_073320526.1">
    <property type="nucleotide sequence ID" value="NZ_FQYP01000010.1"/>
</dbReference>